<organism evidence="7 8">
    <name type="scientific">Staurois parvus</name>
    <dbReference type="NCBI Taxonomy" id="386267"/>
    <lineage>
        <taxon>Eukaryota</taxon>
        <taxon>Metazoa</taxon>
        <taxon>Chordata</taxon>
        <taxon>Craniata</taxon>
        <taxon>Vertebrata</taxon>
        <taxon>Euteleostomi</taxon>
        <taxon>Amphibia</taxon>
        <taxon>Batrachia</taxon>
        <taxon>Anura</taxon>
        <taxon>Neobatrachia</taxon>
        <taxon>Ranoidea</taxon>
        <taxon>Ranidae</taxon>
        <taxon>Staurois</taxon>
    </lineage>
</organism>
<keyword evidence="8" id="KW-1185">Reference proteome</keyword>
<dbReference type="InterPro" id="IPR052323">
    <property type="entry name" value="LRP2-binding"/>
</dbReference>
<evidence type="ECO:0000313" key="8">
    <source>
        <dbReference type="Proteomes" id="UP001162483"/>
    </source>
</evidence>
<proteinExistence type="predicted"/>
<evidence type="ECO:0000256" key="2">
    <source>
        <dbReference type="ARBA" id="ARBA00022490"/>
    </source>
</evidence>
<dbReference type="InterPro" id="IPR006597">
    <property type="entry name" value="Sel1-like"/>
</dbReference>
<keyword evidence="3" id="KW-0677">Repeat</keyword>
<dbReference type="PANTHER" id="PTHR44554">
    <property type="entry name" value="LRP2-BINDING PROTEIN"/>
    <property type="match status" value="1"/>
</dbReference>
<dbReference type="SUPFAM" id="SSF81901">
    <property type="entry name" value="HCP-like"/>
    <property type="match status" value="1"/>
</dbReference>
<sequence>MENLSSEPLPRKQEGDILYAITQLLGFPDKVEGEKCELAGYNHSELVETAEHYLKERIQEGDKKATFLLGQLYFEEGWYEDALLQFHKVKDDDYQALYQVGVMYYDGLGIQEDQSKGVEYMKRIINSDSSQANHLKYAAAYNLGLACFEGCGIRHSDEEAERWWLLSADNGNPKASVRAQSTLGMYYSRPQSMNLEKAFFWHSEACGNGNVESQGALGVMYLYGQGIQRNLQFALECLKEAAERGNVYAQGHLVTFYYHRKMYRKAAELAQSIAHYDNIDLLAKATDCLPTYTARGIAIANFYLARCLHLGLGLKSDMAAAKKCYSKAYLLDADVTADLQYDVISGKI</sequence>
<evidence type="ECO:0000313" key="7">
    <source>
        <dbReference type="EMBL" id="CAI9551360.1"/>
    </source>
</evidence>
<dbReference type="EMBL" id="CATNWA010006094">
    <property type="protein sequence ID" value="CAI9551360.1"/>
    <property type="molecule type" value="Genomic_DNA"/>
</dbReference>
<comment type="caution">
    <text evidence="7">The sequence shown here is derived from an EMBL/GenBank/DDBJ whole genome shotgun (WGS) entry which is preliminary data.</text>
</comment>
<reference evidence="7" key="1">
    <citation type="submission" date="2023-05" db="EMBL/GenBank/DDBJ databases">
        <authorList>
            <person name="Stuckert A."/>
        </authorList>
    </citation>
    <scope>NUCLEOTIDE SEQUENCE</scope>
</reference>
<dbReference type="InterPro" id="IPR011990">
    <property type="entry name" value="TPR-like_helical_dom_sf"/>
</dbReference>
<name>A0ABN9BUG8_9NEOB</name>
<dbReference type="Gene3D" id="1.25.40.10">
    <property type="entry name" value="Tetratricopeptide repeat domain"/>
    <property type="match status" value="1"/>
</dbReference>
<comment type="function">
    <text evidence="5">May act as an adapter that regulates LRP2 function.</text>
</comment>
<evidence type="ECO:0000256" key="5">
    <source>
        <dbReference type="ARBA" id="ARBA00037614"/>
    </source>
</evidence>
<protein>
    <recommendedName>
        <fullName evidence="6">LRP2-binding protein</fullName>
    </recommendedName>
</protein>
<dbReference type="PANTHER" id="PTHR44554:SF1">
    <property type="entry name" value="LRP2-BINDING PROTEIN"/>
    <property type="match status" value="1"/>
</dbReference>
<evidence type="ECO:0000256" key="1">
    <source>
        <dbReference type="ARBA" id="ARBA00004496"/>
    </source>
</evidence>
<evidence type="ECO:0000256" key="3">
    <source>
        <dbReference type="ARBA" id="ARBA00022737"/>
    </source>
</evidence>
<dbReference type="SMART" id="SM00671">
    <property type="entry name" value="SEL1"/>
    <property type="match status" value="5"/>
</dbReference>
<evidence type="ECO:0000256" key="6">
    <source>
        <dbReference type="ARBA" id="ARBA00039954"/>
    </source>
</evidence>
<evidence type="ECO:0000256" key="4">
    <source>
        <dbReference type="ARBA" id="ARBA00022803"/>
    </source>
</evidence>
<dbReference type="Pfam" id="PF08238">
    <property type="entry name" value="Sel1"/>
    <property type="match status" value="5"/>
</dbReference>
<gene>
    <name evidence="7" type="ORF">SPARVUS_LOCUS3737066</name>
</gene>
<accession>A0ABN9BUG8</accession>
<dbReference type="Proteomes" id="UP001162483">
    <property type="component" value="Unassembled WGS sequence"/>
</dbReference>
<comment type="subcellular location">
    <subcellularLocation>
        <location evidence="1">Cytoplasm</location>
    </subcellularLocation>
</comment>
<keyword evidence="4" id="KW-0802">TPR repeat</keyword>
<keyword evidence="2" id="KW-0963">Cytoplasm</keyword>